<keyword evidence="2" id="KW-1185">Reference proteome</keyword>
<dbReference type="RefSeq" id="WP_307252911.1">
    <property type="nucleotide sequence ID" value="NZ_JAUSUV010000007.1"/>
</dbReference>
<dbReference type="AlphaFoldDB" id="A0AAJ1TFT7"/>
<gene>
    <name evidence="1" type="ORF">J2Z48_001907</name>
</gene>
<organism evidence="1 2">
    <name type="scientific">Croceifilum oryzae</name>
    <dbReference type="NCBI Taxonomy" id="1553429"/>
    <lineage>
        <taxon>Bacteria</taxon>
        <taxon>Bacillati</taxon>
        <taxon>Bacillota</taxon>
        <taxon>Bacilli</taxon>
        <taxon>Bacillales</taxon>
        <taxon>Thermoactinomycetaceae</taxon>
        <taxon>Croceifilum</taxon>
    </lineage>
</organism>
<evidence type="ECO:0000313" key="2">
    <source>
        <dbReference type="Proteomes" id="UP001238450"/>
    </source>
</evidence>
<comment type="caution">
    <text evidence="1">The sequence shown here is derived from an EMBL/GenBank/DDBJ whole genome shotgun (WGS) entry which is preliminary data.</text>
</comment>
<dbReference type="Proteomes" id="UP001238450">
    <property type="component" value="Unassembled WGS sequence"/>
</dbReference>
<sequence>MYDPKKGKYTEEENTRIIEAINNGSAAGKRDRDLLKQISLDLNRGYAGIMSHVRKLRAENPNRFIHTDGDSTTYRLNSWEEEEENLVIDTVNRFLKEGKSLSTAIAELESKLSRTQGAIYQRIYTLRRKNPEKFSFVPEQRPRKRRQLQDWQLNRATLQKAHPSFEESLILKTFEDRYGRSTPATKDQLVRLMRQYGCTRVSIALLTLEEDKNFPNIVADFLSSRLQHRHFL</sequence>
<proteinExistence type="predicted"/>
<reference evidence="1 2" key="1">
    <citation type="submission" date="2023-07" db="EMBL/GenBank/DDBJ databases">
        <title>Genomic Encyclopedia of Type Strains, Phase IV (KMG-IV): sequencing the most valuable type-strain genomes for metagenomic binning, comparative biology and taxonomic classification.</title>
        <authorList>
            <person name="Goeker M."/>
        </authorList>
    </citation>
    <scope>NUCLEOTIDE SEQUENCE [LARGE SCALE GENOMIC DNA]</scope>
    <source>
        <strain evidence="1 2">DSM 46876</strain>
    </source>
</reference>
<protein>
    <submittedName>
        <fullName evidence="1">Uncharacterized protein</fullName>
    </submittedName>
</protein>
<evidence type="ECO:0000313" key="1">
    <source>
        <dbReference type="EMBL" id="MDQ0417734.1"/>
    </source>
</evidence>
<dbReference type="EMBL" id="JAUSUV010000007">
    <property type="protein sequence ID" value="MDQ0417734.1"/>
    <property type="molecule type" value="Genomic_DNA"/>
</dbReference>
<name>A0AAJ1TFT7_9BACL</name>
<accession>A0AAJ1TFT7</accession>